<dbReference type="EMBL" id="VSSQ01026307">
    <property type="protein sequence ID" value="MPM74959.1"/>
    <property type="molecule type" value="Genomic_DNA"/>
</dbReference>
<comment type="caution">
    <text evidence="4">The sequence shown here is derived from an EMBL/GenBank/DDBJ whole genome shotgun (WGS) entry which is preliminary data.</text>
</comment>
<evidence type="ECO:0000256" key="1">
    <source>
        <dbReference type="ARBA" id="ARBA00022723"/>
    </source>
</evidence>
<dbReference type="GO" id="GO:0005975">
    <property type="term" value="P:carbohydrate metabolic process"/>
    <property type="evidence" value="ECO:0007669"/>
    <property type="project" value="InterPro"/>
</dbReference>
<evidence type="ECO:0000313" key="4">
    <source>
        <dbReference type="EMBL" id="MPM74959.1"/>
    </source>
</evidence>
<dbReference type="Gene3D" id="3.20.20.370">
    <property type="entry name" value="Glycoside hydrolase/deacetylase"/>
    <property type="match status" value="1"/>
</dbReference>
<protein>
    <recommendedName>
        <fullName evidence="3">NodB homology domain-containing protein</fullName>
    </recommendedName>
</protein>
<dbReference type="AlphaFoldDB" id="A0A645CDD8"/>
<keyword evidence="2" id="KW-0378">Hydrolase</keyword>
<dbReference type="PANTHER" id="PTHR10587">
    <property type="entry name" value="GLYCOSYL TRANSFERASE-RELATED"/>
    <property type="match status" value="1"/>
</dbReference>
<accession>A0A645CDD8</accession>
<dbReference type="Pfam" id="PF01522">
    <property type="entry name" value="Polysacc_deac_1"/>
    <property type="match status" value="1"/>
</dbReference>
<dbReference type="InterPro" id="IPR011330">
    <property type="entry name" value="Glyco_hydro/deAcase_b/a-brl"/>
</dbReference>
<keyword evidence="1" id="KW-0479">Metal-binding</keyword>
<proteinExistence type="predicted"/>
<dbReference type="GO" id="GO:0016020">
    <property type="term" value="C:membrane"/>
    <property type="evidence" value="ECO:0007669"/>
    <property type="project" value="TreeGrafter"/>
</dbReference>
<dbReference type="InterPro" id="IPR050248">
    <property type="entry name" value="Polysacc_deacetylase_ArnD"/>
</dbReference>
<name>A0A645CDD8_9ZZZZ</name>
<sequence length="246" mass="27331">MKRGWDALKIQRIIFLLAAVLLLGSVVTPETAISVDSPVEIPAAGKYIALTFDDGPRADTTARLLDGLRDRGAKATFFLVGRQIAPNAALVQRMKAEGHQIGNHTWDHLKIQGASPSVVLEQISKTDAELCSLLGNDDYWVRPPFGQIDQCQEALFTVPLVKWSVDPWDWKLKNADKDVAAVLKQVRSGDIILMHDTVPESVDAALQIIDLLQEKGYVFVTVKELLEKNEVTPQPCVMYYSDKRHS</sequence>
<dbReference type="SUPFAM" id="SSF88713">
    <property type="entry name" value="Glycoside hydrolase/deacetylase"/>
    <property type="match status" value="1"/>
</dbReference>
<dbReference type="PROSITE" id="PS51677">
    <property type="entry name" value="NODB"/>
    <property type="match status" value="1"/>
</dbReference>
<dbReference type="GO" id="GO:0046872">
    <property type="term" value="F:metal ion binding"/>
    <property type="evidence" value="ECO:0007669"/>
    <property type="project" value="UniProtKB-KW"/>
</dbReference>
<organism evidence="4">
    <name type="scientific">bioreactor metagenome</name>
    <dbReference type="NCBI Taxonomy" id="1076179"/>
    <lineage>
        <taxon>unclassified sequences</taxon>
        <taxon>metagenomes</taxon>
        <taxon>ecological metagenomes</taxon>
    </lineage>
</organism>
<feature type="domain" description="NodB homology" evidence="3">
    <location>
        <begin position="46"/>
        <end position="220"/>
    </location>
</feature>
<gene>
    <name evidence="4" type="ORF">SDC9_121948</name>
</gene>
<dbReference type="GO" id="GO:0016810">
    <property type="term" value="F:hydrolase activity, acting on carbon-nitrogen (but not peptide) bonds"/>
    <property type="evidence" value="ECO:0007669"/>
    <property type="project" value="InterPro"/>
</dbReference>
<evidence type="ECO:0000259" key="3">
    <source>
        <dbReference type="PROSITE" id="PS51677"/>
    </source>
</evidence>
<reference evidence="4" key="1">
    <citation type="submission" date="2019-08" db="EMBL/GenBank/DDBJ databases">
        <authorList>
            <person name="Kucharzyk K."/>
            <person name="Murdoch R.W."/>
            <person name="Higgins S."/>
            <person name="Loffler F."/>
        </authorList>
    </citation>
    <scope>NUCLEOTIDE SEQUENCE</scope>
</reference>
<evidence type="ECO:0000256" key="2">
    <source>
        <dbReference type="ARBA" id="ARBA00022801"/>
    </source>
</evidence>
<dbReference type="InterPro" id="IPR002509">
    <property type="entry name" value="NODB_dom"/>
</dbReference>
<dbReference type="PANTHER" id="PTHR10587:SF133">
    <property type="entry name" value="CHITIN DEACETYLASE 1-RELATED"/>
    <property type="match status" value="1"/>
</dbReference>